<reference evidence="3 4" key="1">
    <citation type="submission" date="2015-01" db="EMBL/GenBank/DDBJ databases">
        <title>Genome Sequencing of Rickettsiales /home/snadendla/prok_pipe/test/illegal_ec_num.txt.</title>
        <authorList>
            <person name="Daugherty S.C."/>
            <person name="Su Q."/>
            <person name="Abolude K."/>
            <person name="Beier-Sexton M."/>
            <person name="Carlyon J.A."/>
            <person name="Carter R."/>
            <person name="Day N.P."/>
            <person name="Dumler S.J."/>
            <person name="Dyachenko V."/>
            <person name="Godinez A."/>
            <person name="Kurtti T.J."/>
            <person name="Lichay M."/>
            <person name="Mullins K.E."/>
            <person name="Ott S."/>
            <person name="Pappas-Brown V."/>
            <person name="Paris D.H."/>
            <person name="Patel P."/>
            <person name="Richards A.L."/>
            <person name="Sadzewicz L."/>
            <person name="Sears K."/>
            <person name="Seidman D."/>
            <person name="Sengamalay N."/>
            <person name="Stenos J."/>
            <person name="Tallon L.J."/>
            <person name="Vincent G."/>
            <person name="Fraser C.M."/>
            <person name="Munderloh U."/>
            <person name="Dunning-Hotopp J.C."/>
        </authorList>
    </citation>
    <scope>NUCLEOTIDE SEQUENCE [LARGE SCALE GENOMIC DNA]</scope>
    <source>
        <strain evidence="3 4">T170-B</strain>
    </source>
</reference>
<dbReference type="GO" id="GO:0016887">
    <property type="term" value="F:ATP hydrolysis activity"/>
    <property type="evidence" value="ECO:0007669"/>
    <property type="project" value="InterPro"/>
</dbReference>
<dbReference type="EMBL" id="LAOQ01000001">
    <property type="protein sequence ID" value="KJW05378.1"/>
    <property type="molecule type" value="Genomic_DNA"/>
</dbReference>
<gene>
    <name evidence="3" type="ORF">RAT170B_0195</name>
</gene>
<keyword evidence="4" id="KW-1185">Reference proteome</keyword>
<dbReference type="GO" id="GO:0005524">
    <property type="term" value="F:ATP binding"/>
    <property type="evidence" value="ECO:0007669"/>
    <property type="project" value="UniProtKB-KW"/>
</dbReference>
<dbReference type="AlphaFoldDB" id="A0A0F3RGI4"/>
<dbReference type="Pfam" id="PF03969">
    <property type="entry name" value="AFG1_ATPase"/>
    <property type="match status" value="1"/>
</dbReference>
<sequence length="43" mass="4970">MSLEDNPNKIYQGSAQAAEFKRTTSRLNEMNSESYLLNNDFKN</sequence>
<dbReference type="Proteomes" id="UP000033736">
    <property type="component" value="Unassembled WGS sequence"/>
</dbReference>
<dbReference type="InterPro" id="IPR005654">
    <property type="entry name" value="ATPase_AFG1-like"/>
</dbReference>
<evidence type="ECO:0000256" key="1">
    <source>
        <dbReference type="ARBA" id="ARBA00022741"/>
    </source>
</evidence>
<organism evidence="3 4">
    <name type="scientific">Rickettsia argasii T170-B</name>
    <dbReference type="NCBI Taxonomy" id="1268837"/>
    <lineage>
        <taxon>Bacteria</taxon>
        <taxon>Pseudomonadati</taxon>
        <taxon>Pseudomonadota</taxon>
        <taxon>Alphaproteobacteria</taxon>
        <taxon>Rickettsiales</taxon>
        <taxon>Rickettsiaceae</taxon>
        <taxon>Rickettsieae</taxon>
        <taxon>Rickettsia</taxon>
        <taxon>spotted fever group</taxon>
    </lineage>
</organism>
<proteinExistence type="predicted"/>
<comment type="caution">
    <text evidence="3">The sequence shown here is derived from an EMBL/GenBank/DDBJ whole genome shotgun (WGS) entry which is preliminary data.</text>
</comment>
<name>A0A0F3RGI4_9RICK</name>
<dbReference type="PATRIC" id="fig|1268837.3.peg.198"/>
<accession>A0A0F3RGI4</accession>
<keyword evidence="2" id="KW-0067">ATP-binding</keyword>
<keyword evidence="1" id="KW-0547">Nucleotide-binding</keyword>
<evidence type="ECO:0000313" key="3">
    <source>
        <dbReference type="EMBL" id="KJW05378.1"/>
    </source>
</evidence>
<protein>
    <submittedName>
        <fullName evidence="3">AFG1-like ATPase family protein</fullName>
    </submittedName>
</protein>
<evidence type="ECO:0000256" key="2">
    <source>
        <dbReference type="ARBA" id="ARBA00022840"/>
    </source>
</evidence>
<evidence type="ECO:0000313" key="4">
    <source>
        <dbReference type="Proteomes" id="UP000033736"/>
    </source>
</evidence>